<dbReference type="EMBL" id="BIFT01000001">
    <property type="protein sequence ID" value="GCE28048.1"/>
    <property type="molecule type" value="Genomic_DNA"/>
</dbReference>
<protein>
    <recommendedName>
        <fullName evidence="4">HEAT repeat domain-containing protein</fullName>
    </recommendedName>
</protein>
<reference evidence="3" key="1">
    <citation type="submission" date="2018-12" db="EMBL/GenBank/DDBJ databases">
        <title>Tengunoibacter tsumagoiensis gen. nov., sp. nov., Dictyobacter kobayashii sp. nov., D. alpinus sp. nov., and D. joshuensis sp. nov. and description of Dictyobacteraceae fam. nov. within the order Ktedonobacterales isolated from Tengu-no-mugimeshi.</title>
        <authorList>
            <person name="Wang C.M."/>
            <person name="Zheng Y."/>
            <person name="Sakai Y."/>
            <person name="Toyoda A."/>
            <person name="Minakuchi Y."/>
            <person name="Abe K."/>
            <person name="Yokota A."/>
            <person name="Yabe S."/>
        </authorList>
    </citation>
    <scope>NUCLEOTIDE SEQUENCE [LARGE SCALE GENOMIC DNA]</scope>
    <source>
        <strain evidence="3">Uno16</strain>
    </source>
</reference>
<name>A0A402B9K4_9CHLR</name>
<keyword evidence="3" id="KW-1185">Reference proteome</keyword>
<gene>
    <name evidence="2" type="ORF">KDA_35320</name>
</gene>
<evidence type="ECO:0000313" key="2">
    <source>
        <dbReference type="EMBL" id="GCE28048.1"/>
    </source>
</evidence>
<feature type="compositionally biased region" description="Basic residues" evidence="1">
    <location>
        <begin position="288"/>
        <end position="307"/>
    </location>
</feature>
<organism evidence="2 3">
    <name type="scientific">Dictyobacter alpinus</name>
    <dbReference type="NCBI Taxonomy" id="2014873"/>
    <lineage>
        <taxon>Bacteria</taxon>
        <taxon>Bacillati</taxon>
        <taxon>Chloroflexota</taxon>
        <taxon>Ktedonobacteria</taxon>
        <taxon>Ktedonobacterales</taxon>
        <taxon>Dictyobacteraceae</taxon>
        <taxon>Dictyobacter</taxon>
    </lineage>
</organism>
<accession>A0A402B9K4</accession>
<dbReference type="InterPro" id="IPR010602">
    <property type="entry name" value="DUF1186"/>
</dbReference>
<proteinExistence type="predicted"/>
<dbReference type="SUPFAM" id="SSF48371">
    <property type="entry name" value="ARM repeat"/>
    <property type="match status" value="1"/>
</dbReference>
<evidence type="ECO:0008006" key="4">
    <source>
        <dbReference type="Google" id="ProtNLM"/>
    </source>
</evidence>
<dbReference type="Gene3D" id="1.25.10.10">
    <property type="entry name" value="Leucine-rich Repeat Variant"/>
    <property type="match status" value="1"/>
</dbReference>
<dbReference type="OrthoDB" id="155733at2"/>
<dbReference type="InterPro" id="IPR016024">
    <property type="entry name" value="ARM-type_fold"/>
</dbReference>
<dbReference type="AlphaFoldDB" id="A0A402B9K4"/>
<feature type="region of interest" description="Disordered" evidence="1">
    <location>
        <begin position="264"/>
        <end position="307"/>
    </location>
</feature>
<dbReference type="Proteomes" id="UP000287171">
    <property type="component" value="Unassembled WGS sequence"/>
</dbReference>
<comment type="caution">
    <text evidence="2">The sequence shown here is derived from an EMBL/GenBank/DDBJ whole genome shotgun (WGS) entry which is preliminary data.</text>
</comment>
<sequence length="307" mass="34539">MKSTDTSKYTAPVNQLLTYGKPDIEADEWQDYLAVGLKQEHIPELIQMATDDELMQIDEERPEAWAPIHALRALGQLRAEEAVKPLLSIFSRPDVVDEWFIEEIPESLGLIGPAALPILKNFIADETRDNEARYMAVPAILKIANKWPETRAEGIDILSKQLEKFTENDPELNAFLIETLNEMHAVEAAPLMESAFEANVVDTMIAGTWDDAQLSLGLITKEEYNQKALEERAKIATALPSVPAKPAAKSAPIHAHNLPYAHEHTHTHTHDEHAEERSIPANRARVTANKKAKIKMAKKSRKQNRRR</sequence>
<dbReference type="RefSeq" id="WP_126628312.1">
    <property type="nucleotide sequence ID" value="NZ_BIFT01000001.1"/>
</dbReference>
<dbReference type="InterPro" id="IPR011989">
    <property type="entry name" value="ARM-like"/>
</dbReference>
<dbReference type="Pfam" id="PF06685">
    <property type="entry name" value="DUF1186"/>
    <property type="match status" value="1"/>
</dbReference>
<evidence type="ECO:0000256" key="1">
    <source>
        <dbReference type="SAM" id="MobiDB-lite"/>
    </source>
</evidence>
<evidence type="ECO:0000313" key="3">
    <source>
        <dbReference type="Proteomes" id="UP000287171"/>
    </source>
</evidence>
<feature type="compositionally biased region" description="Basic and acidic residues" evidence="1">
    <location>
        <begin position="264"/>
        <end position="278"/>
    </location>
</feature>